<dbReference type="OrthoDB" id="2452727at2"/>
<evidence type="ECO:0000313" key="3">
    <source>
        <dbReference type="Proteomes" id="UP000293568"/>
    </source>
</evidence>
<evidence type="ECO:0000313" key="2">
    <source>
        <dbReference type="EMBL" id="QAY66632.1"/>
    </source>
</evidence>
<dbReference type="KEGG" id="pprt:ET464_09665"/>
<feature type="region of interest" description="Disordered" evidence="1">
    <location>
        <begin position="227"/>
        <end position="258"/>
    </location>
</feature>
<name>A0A4P6EUI6_9BACL</name>
<sequence>MIMEGTGMSRCFPGPFAGPFAGRGPIDPTRQNPSRNRRNGLKRMIGNFVCINLVGDEKVEGRLIAVCRDYIVLRTRDGIVYVNANQVESVAENGANRSRGSRTPRFIRAANFHDLVRQLENEFVKITFGRNDKVKGYITDVCDNTATVVDCHKLVSVYIDKIKTIRPLNDRDRLGSGSNGNRSNPANIVPAEIAPVAAGNAGRSGRSRGETIGSNNELEWALGTIPEPEFRPNRYGVPESLLLNGAKKKPSARKLKKK</sequence>
<accession>A0A4P6EUI6</accession>
<feature type="compositionally biased region" description="Low complexity" evidence="1">
    <location>
        <begin position="14"/>
        <end position="25"/>
    </location>
</feature>
<keyword evidence="3" id="KW-1185">Reference proteome</keyword>
<dbReference type="EMBL" id="CP035492">
    <property type="protein sequence ID" value="QAY66632.1"/>
    <property type="molecule type" value="Genomic_DNA"/>
</dbReference>
<feature type="compositionally biased region" description="Basic residues" evidence="1">
    <location>
        <begin position="246"/>
        <end position="258"/>
    </location>
</feature>
<feature type="region of interest" description="Disordered" evidence="1">
    <location>
        <begin position="169"/>
        <end position="190"/>
    </location>
</feature>
<proteinExistence type="predicted"/>
<dbReference type="Proteomes" id="UP000293568">
    <property type="component" value="Chromosome"/>
</dbReference>
<feature type="region of interest" description="Disordered" evidence="1">
    <location>
        <begin position="14"/>
        <end position="39"/>
    </location>
</feature>
<gene>
    <name evidence="2" type="ORF">ET464_09665</name>
</gene>
<evidence type="ECO:0000256" key="1">
    <source>
        <dbReference type="SAM" id="MobiDB-lite"/>
    </source>
</evidence>
<reference evidence="2 3" key="1">
    <citation type="submission" date="2019-01" db="EMBL/GenBank/DDBJ databases">
        <title>Genome sequencing of strain FW100M-2.</title>
        <authorList>
            <person name="Heo J."/>
            <person name="Kim S.-J."/>
            <person name="Kim J.-S."/>
            <person name="Hong S.-B."/>
            <person name="Kwon S.-W."/>
        </authorList>
    </citation>
    <scope>NUCLEOTIDE SEQUENCE [LARGE SCALE GENOMIC DNA]</scope>
    <source>
        <strain evidence="2 3">FW100M-2</strain>
    </source>
</reference>
<dbReference type="AlphaFoldDB" id="A0A4P6EUI6"/>
<organism evidence="2 3">
    <name type="scientific">Paenibacillus protaetiae</name>
    <dbReference type="NCBI Taxonomy" id="2509456"/>
    <lineage>
        <taxon>Bacteria</taxon>
        <taxon>Bacillati</taxon>
        <taxon>Bacillota</taxon>
        <taxon>Bacilli</taxon>
        <taxon>Bacillales</taxon>
        <taxon>Paenibacillaceae</taxon>
        <taxon>Paenibacillus</taxon>
    </lineage>
</organism>
<protein>
    <submittedName>
        <fullName evidence="2">DUF2642 domain-containing protein</fullName>
    </submittedName>
</protein>